<dbReference type="GO" id="GO:0005737">
    <property type="term" value="C:cytoplasm"/>
    <property type="evidence" value="ECO:0007669"/>
    <property type="project" value="TreeGrafter"/>
</dbReference>
<dbReference type="NCBIfam" id="TIGR01382">
    <property type="entry name" value="PfpI"/>
    <property type="match status" value="1"/>
</dbReference>
<protein>
    <recommendedName>
        <fullName evidence="3">DJ-1/PfpI domain-containing protein</fullName>
    </recommendedName>
</protein>
<dbReference type="Pfam" id="PF01965">
    <property type="entry name" value="DJ-1_PfpI"/>
    <property type="match status" value="1"/>
</dbReference>
<dbReference type="InterPro" id="IPR050325">
    <property type="entry name" value="Prot/Nucl_acid_deglycase"/>
</dbReference>
<dbReference type="Proteomes" id="UP000234145">
    <property type="component" value="Unassembled WGS sequence"/>
</dbReference>
<evidence type="ECO:0000313" key="5">
    <source>
        <dbReference type="Proteomes" id="UP000234145"/>
    </source>
</evidence>
<reference evidence="5" key="1">
    <citation type="submission" date="2017-09" db="EMBL/GenBank/DDBJ databases">
        <title>Depth-based differentiation of microbial function through sediment-hosted aquifers and enrichment of novel symbionts in the deep terrestrial subsurface.</title>
        <authorList>
            <person name="Probst A.J."/>
            <person name="Ladd B."/>
            <person name="Jarett J.K."/>
            <person name="Geller-Mcgrath D.E."/>
            <person name="Sieber C.M.K."/>
            <person name="Emerson J.B."/>
            <person name="Anantharaman K."/>
            <person name="Thomas B.C."/>
            <person name="Malmstrom R."/>
            <person name="Stieglmeier M."/>
            <person name="Klingl A."/>
            <person name="Woyke T."/>
            <person name="Ryan C.M."/>
            <person name="Banfield J.F."/>
        </authorList>
    </citation>
    <scope>NUCLEOTIDE SEQUENCE [LARGE SCALE GENOMIC DNA]</scope>
</reference>
<accession>A0A2H9PAE3</accession>
<feature type="domain" description="DJ-1/PfpI" evidence="3">
    <location>
        <begin position="26"/>
        <end position="192"/>
    </location>
</feature>
<dbReference type="EMBL" id="PFMS01000093">
    <property type="protein sequence ID" value="PIZ15364.1"/>
    <property type="molecule type" value="Genomic_DNA"/>
</dbReference>
<comment type="similarity">
    <text evidence="1">Belongs to the peptidase C56 family.</text>
</comment>
<dbReference type="InterPro" id="IPR006286">
    <property type="entry name" value="C56_PfpI-like"/>
</dbReference>
<name>A0A2H9PAE3_9BACT</name>
<sequence>MSATCEGVPVAGHPSEGRVGSAKNGKKILMVIAQEGFRDEELLVPQKEFTKNGFKVIIASTSSEEAIGKLGARVKPDIEISKVNFLDYDAIAVVGGPGSREYLWNNKILLKGLVDAFAKGKVVSAICISPVVLAKAGVLKGRKATVFPDAEAERELKKAGAIYTAKPVVVDGKIVTGDGPGAASKFAQEIMKLLK</sequence>
<dbReference type="AlphaFoldDB" id="A0A2H9PAE3"/>
<dbReference type="CDD" id="cd03135">
    <property type="entry name" value="GATase1_DJ-1"/>
    <property type="match status" value="1"/>
</dbReference>
<comment type="caution">
    <text evidence="4">The sequence shown here is derived from an EMBL/GenBank/DDBJ whole genome shotgun (WGS) entry which is preliminary data.</text>
</comment>
<dbReference type="InterPro" id="IPR029062">
    <property type="entry name" value="Class_I_gatase-like"/>
</dbReference>
<dbReference type="Gene3D" id="3.40.50.880">
    <property type="match status" value="1"/>
</dbReference>
<dbReference type="InterPro" id="IPR002818">
    <property type="entry name" value="DJ-1/PfpI"/>
</dbReference>
<proteinExistence type="inferred from homology"/>
<evidence type="ECO:0000256" key="2">
    <source>
        <dbReference type="SAM" id="MobiDB-lite"/>
    </source>
</evidence>
<evidence type="ECO:0000313" key="4">
    <source>
        <dbReference type="EMBL" id="PIZ15364.1"/>
    </source>
</evidence>
<gene>
    <name evidence="4" type="ORF">COY51_05465</name>
</gene>
<organism evidence="4 5">
    <name type="scientific">Candidatus Desantisbacteria bacterium CG_4_10_14_0_8_um_filter_39_17</name>
    <dbReference type="NCBI Taxonomy" id="1974542"/>
    <lineage>
        <taxon>Bacteria</taxon>
        <taxon>Candidatus Desantisiibacteriota</taxon>
    </lineage>
</organism>
<evidence type="ECO:0000256" key="1">
    <source>
        <dbReference type="ARBA" id="ARBA00008542"/>
    </source>
</evidence>
<dbReference type="PANTHER" id="PTHR48094:SF12">
    <property type="entry name" value="PARKINSON DISEASE PROTEIN 7 HOMOLOG"/>
    <property type="match status" value="1"/>
</dbReference>
<dbReference type="SUPFAM" id="SSF52317">
    <property type="entry name" value="Class I glutamine amidotransferase-like"/>
    <property type="match status" value="1"/>
</dbReference>
<dbReference type="PANTHER" id="PTHR48094">
    <property type="entry name" value="PROTEIN/NUCLEIC ACID DEGLYCASE DJ-1-RELATED"/>
    <property type="match status" value="1"/>
</dbReference>
<feature type="region of interest" description="Disordered" evidence="2">
    <location>
        <begin position="1"/>
        <end position="21"/>
    </location>
</feature>
<evidence type="ECO:0000259" key="3">
    <source>
        <dbReference type="Pfam" id="PF01965"/>
    </source>
</evidence>